<dbReference type="InterPro" id="IPR052895">
    <property type="entry name" value="HetReg/Transcr_Mod"/>
</dbReference>
<evidence type="ECO:0000256" key="1">
    <source>
        <dbReference type="SAM" id="MobiDB-lite"/>
    </source>
</evidence>
<evidence type="ECO:0000313" key="3">
    <source>
        <dbReference type="EMBL" id="KAG9195722.1"/>
    </source>
</evidence>
<reference evidence="3" key="1">
    <citation type="submission" date="2021-07" db="EMBL/GenBank/DDBJ databases">
        <title>Genome Resource of American Ginseng Black Spot Pathogen Alternaria panax.</title>
        <authorList>
            <person name="Qiu C."/>
            <person name="Wang W."/>
            <person name="Liu Z."/>
        </authorList>
    </citation>
    <scope>NUCLEOTIDE SEQUENCE</scope>
    <source>
        <strain evidence="3">BNCC115425</strain>
    </source>
</reference>
<feature type="domain" description="Heterokaryon incompatibility" evidence="2">
    <location>
        <begin position="125"/>
        <end position="212"/>
    </location>
</feature>
<dbReference type="InterPro" id="IPR010730">
    <property type="entry name" value="HET"/>
</dbReference>
<keyword evidence="4" id="KW-1185">Reference proteome</keyword>
<feature type="region of interest" description="Disordered" evidence="1">
    <location>
        <begin position="24"/>
        <end position="80"/>
    </location>
</feature>
<sequence length="446" mass="52207">MRNARKRTMRRDEQAPVVITRPSERIPKRREVTRKRPVPATKLDTRATRRKALRRAVIPGSSQPVSKCRTASRKRPEQPTMPKIYKHQPLEIFPTEIRLVKLRREKEGPVHCKLEVFSFYEVPEYIALSYRWGPPTPLHNIFIGRKMLRIRDILNSCLLELREDLDTWLWIDQICIDQSNPQERNHQVGIMSRIYSMSTSVIVWLGDIPKDRRFSDTYLTKSMAMELMGNIYFTRLWIVQEIVLAKSVKVCINGHRHVKWRTLQDTYLTIRRRDRVDAHGYLKRPTYLSLLKLTEDDRRGKLWDKKDRTLTLMDSIGSFCSSSCEDPRDKVYGLMGVMRVEDRIRVDYGKSVCSVYLDVVVVSLNQTPLERGQLMAGVLGDLGHHMGIEEYLTQGLHLLFRGMKDKSVEESVEDVGFQKAAHVGDQDCWWYRSTHGNMFYYFSDLA</sequence>
<protein>
    <recommendedName>
        <fullName evidence="2">Heterokaryon incompatibility domain-containing protein</fullName>
    </recommendedName>
</protein>
<name>A0AAD4IJI3_9PLEO</name>
<dbReference type="PANTHER" id="PTHR24148:SF64">
    <property type="entry name" value="HETEROKARYON INCOMPATIBILITY DOMAIN-CONTAINING PROTEIN"/>
    <property type="match status" value="1"/>
</dbReference>
<accession>A0AAD4IJI3</accession>
<evidence type="ECO:0000259" key="2">
    <source>
        <dbReference type="Pfam" id="PF06985"/>
    </source>
</evidence>
<dbReference type="AlphaFoldDB" id="A0AAD4IJI3"/>
<dbReference type="PANTHER" id="PTHR24148">
    <property type="entry name" value="ANKYRIN REPEAT DOMAIN-CONTAINING PROTEIN 39 HOMOLOG-RELATED"/>
    <property type="match status" value="1"/>
</dbReference>
<organism evidence="3 4">
    <name type="scientific">Alternaria panax</name>
    <dbReference type="NCBI Taxonomy" id="48097"/>
    <lineage>
        <taxon>Eukaryota</taxon>
        <taxon>Fungi</taxon>
        <taxon>Dikarya</taxon>
        <taxon>Ascomycota</taxon>
        <taxon>Pezizomycotina</taxon>
        <taxon>Dothideomycetes</taxon>
        <taxon>Pleosporomycetidae</taxon>
        <taxon>Pleosporales</taxon>
        <taxon>Pleosporineae</taxon>
        <taxon>Pleosporaceae</taxon>
        <taxon>Alternaria</taxon>
        <taxon>Alternaria sect. Panax</taxon>
    </lineage>
</organism>
<gene>
    <name evidence="3" type="ORF">G6011_00843</name>
</gene>
<evidence type="ECO:0000313" key="4">
    <source>
        <dbReference type="Proteomes" id="UP001199106"/>
    </source>
</evidence>
<dbReference type="Proteomes" id="UP001199106">
    <property type="component" value="Unassembled WGS sequence"/>
</dbReference>
<dbReference type="EMBL" id="JAANER010000001">
    <property type="protein sequence ID" value="KAG9195722.1"/>
    <property type="molecule type" value="Genomic_DNA"/>
</dbReference>
<proteinExistence type="predicted"/>
<comment type="caution">
    <text evidence="3">The sequence shown here is derived from an EMBL/GenBank/DDBJ whole genome shotgun (WGS) entry which is preliminary data.</text>
</comment>
<dbReference type="Pfam" id="PF06985">
    <property type="entry name" value="HET"/>
    <property type="match status" value="1"/>
</dbReference>